<reference evidence="1" key="2">
    <citation type="submission" date="2021-08" db="EMBL/GenBank/DDBJ databases">
        <authorList>
            <person name="Tani A."/>
            <person name="Ola A."/>
            <person name="Ogura Y."/>
            <person name="Katsura K."/>
            <person name="Hayashi T."/>
        </authorList>
    </citation>
    <scope>NUCLEOTIDE SEQUENCE</scope>
    <source>
        <strain evidence="1">NBRC 15689</strain>
    </source>
</reference>
<protein>
    <submittedName>
        <fullName evidence="1">Uncharacterized protein</fullName>
    </submittedName>
</protein>
<sequence length="181" mass="20053">MTDPYEIKNRFRRRLQAADARKNQLRRKLLEDGTKALQPIISVLSLMAEVLDEDRNAAGTISGLTVDVDKEDFVCLTANLHNSAGSEHKIGIKYGPVLGGRNYICVSGLSKEYSEKLLPELKSAAPSLGRSVGNEIHFEEERSGEIAEVVRDLVEDFYAGHVEPWSRPAASDGKSRLMLVQ</sequence>
<accession>A0ABQ4TAW4</accession>
<dbReference type="RefSeq" id="WP_238312794.1">
    <property type="nucleotide sequence ID" value="NZ_BPQV01000012.1"/>
</dbReference>
<evidence type="ECO:0000313" key="1">
    <source>
        <dbReference type="EMBL" id="GJE28831.1"/>
    </source>
</evidence>
<organism evidence="1 2">
    <name type="scientific">Methylobacterium organophilum</name>
    <dbReference type="NCBI Taxonomy" id="410"/>
    <lineage>
        <taxon>Bacteria</taxon>
        <taxon>Pseudomonadati</taxon>
        <taxon>Pseudomonadota</taxon>
        <taxon>Alphaproteobacteria</taxon>
        <taxon>Hyphomicrobiales</taxon>
        <taxon>Methylobacteriaceae</taxon>
        <taxon>Methylobacterium</taxon>
    </lineage>
</organism>
<name>A0ABQ4TAW4_METOR</name>
<evidence type="ECO:0000313" key="2">
    <source>
        <dbReference type="Proteomes" id="UP001055156"/>
    </source>
</evidence>
<keyword evidence="2" id="KW-1185">Reference proteome</keyword>
<reference evidence="1" key="1">
    <citation type="journal article" date="2021" name="Front. Microbiol.">
        <title>Comprehensive Comparative Genomics and Phenotyping of Methylobacterium Species.</title>
        <authorList>
            <person name="Alessa O."/>
            <person name="Ogura Y."/>
            <person name="Fujitani Y."/>
            <person name="Takami H."/>
            <person name="Hayashi T."/>
            <person name="Sahin N."/>
            <person name="Tani A."/>
        </authorList>
    </citation>
    <scope>NUCLEOTIDE SEQUENCE</scope>
    <source>
        <strain evidence="1">NBRC 15689</strain>
    </source>
</reference>
<dbReference type="Proteomes" id="UP001055156">
    <property type="component" value="Unassembled WGS sequence"/>
</dbReference>
<proteinExistence type="predicted"/>
<dbReference type="EMBL" id="BPQV01000012">
    <property type="protein sequence ID" value="GJE28831.1"/>
    <property type="molecule type" value="Genomic_DNA"/>
</dbReference>
<gene>
    <name evidence="1" type="ORF">LKMONMHP_3705</name>
</gene>
<comment type="caution">
    <text evidence="1">The sequence shown here is derived from an EMBL/GenBank/DDBJ whole genome shotgun (WGS) entry which is preliminary data.</text>
</comment>